<reference evidence="1" key="1">
    <citation type="submission" date="2021-11" db="EMBL/GenBank/DDBJ databases">
        <title>Complete genome sequence of Atopobiaceae bacterium TOC12.</title>
        <authorList>
            <person name="Morinaga K."/>
            <person name="Kusada H."/>
            <person name="Tamaki H."/>
        </authorList>
    </citation>
    <scope>NUCLEOTIDE SEQUENCE</scope>
    <source>
        <strain evidence="1">TOC12</strain>
    </source>
</reference>
<name>A0AAU9CCJ5_9ACTN</name>
<organism evidence="1 2">
    <name type="scientific">Leptogranulimonas caecicola</name>
    <dbReference type="NCBI Taxonomy" id="2894156"/>
    <lineage>
        <taxon>Bacteria</taxon>
        <taxon>Bacillati</taxon>
        <taxon>Actinomycetota</taxon>
        <taxon>Coriobacteriia</taxon>
        <taxon>Coriobacteriales</taxon>
        <taxon>Kribbibacteriaceae</taxon>
        <taxon>Leptogranulimonas</taxon>
    </lineage>
</organism>
<accession>A0AAU9CCJ5</accession>
<dbReference type="KEGG" id="lcal:ATTO_11610"/>
<keyword evidence="2" id="KW-1185">Reference proteome</keyword>
<evidence type="ECO:0000313" key="2">
    <source>
        <dbReference type="Proteomes" id="UP001431186"/>
    </source>
</evidence>
<sequence length="53" mass="5883">MNSHSTLFCGMGIEVRAAGRLEMGAHQCGTDELRGEPPDAESLRFDGWELFKK</sequence>
<dbReference type="EMBL" id="AP025285">
    <property type="protein sequence ID" value="BDC91289.1"/>
    <property type="molecule type" value="Genomic_DNA"/>
</dbReference>
<evidence type="ECO:0000313" key="1">
    <source>
        <dbReference type="EMBL" id="BDC91289.1"/>
    </source>
</evidence>
<dbReference type="Proteomes" id="UP001431186">
    <property type="component" value="Chromosome"/>
</dbReference>
<proteinExistence type="predicted"/>
<gene>
    <name evidence="1" type="ORF">ATTO_11610</name>
</gene>
<dbReference type="AlphaFoldDB" id="A0AAU9CCJ5"/>
<protein>
    <submittedName>
        <fullName evidence="1">Uncharacterized protein</fullName>
    </submittedName>
</protein>